<sequence length="283" mass="31635">MKYLLIAIDLDGTLLSNEKEVDDYSIKAIREFEKRGGQVVICSGRTPLATKWIAETLELKSPIISLNGAVTHNRSGSLIEKKTFSEESLDTFSLFCSNENVYFHVYDGNSLIIPEENVWNENWIEKNILSLQKTGGSQLLREEFMKECHVKVIPHIAEWLRERKSISKIAVFSEQNNLRHLKRKVEKLSGEYEIASSMNYMNLEISPRGTTKGTALETLASRLGIPMDQIAAIGDNFNDISMLQCAGRGIAMGNAPDEVKSMADQITASNEENGVGKAIYSLI</sequence>
<dbReference type="GO" id="GO:0016791">
    <property type="term" value="F:phosphatase activity"/>
    <property type="evidence" value="ECO:0007669"/>
    <property type="project" value="TreeGrafter"/>
</dbReference>
<evidence type="ECO:0000256" key="1">
    <source>
        <dbReference type="SAM" id="Coils"/>
    </source>
</evidence>
<accession>A0A1E7DNP0</accession>
<dbReference type="EMBL" id="MAMP01000021">
    <property type="protein sequence ID" value="OES44691.1"/>
    <property type="molecule type" value="Genomic_DNA"/>
</dbReference>
<dbReference type="Pfam" id="PF08282">
    <property type="entry name" value="Hydrolase_3"/>
    <property type="match status" value="1"/>
</dbReference>
<evidence type="ECO:0008006" key="4">
    <source>
        <dbReference type="Google" id="ProtNLM"/>
    </source>
</evidence>
<comment type="caution">
    <text evidence="2">The sequence shown here is derived from an EMBL/GenBank/DDBJ whole genome shotgun (WGS) entry which is preliminary data.</text>
</comment>
<dbReference type="STRING" id="1714016.BA724_05265"/>
<name>A0A1E7DNP0_9BACI</name>
<dbReference type="SFLD" id="SFLDG01140">
    <property type="entry name" value="C2.B:_Phosphomannomutase_and_P"/>
    <property type="match status" value="1"/>
</dbReference>
<keyword evidence="3" id="KW-1185">Reference proteome</keyword>
<dbReference type="AlphaFoldDB" id="A0A1E7DNP0"/>
<dbReference type="PROSITE" id="PS01229">
    <property type="entry name" value="COF_2"/>
    <property type="match status" value="1"/>
</dbReference>
<dbReference type="Proteomes" id="UP000095658">
    <property type="component" value="Unassembled WGS sequence"/>
</dbReference>
<dbReference type="InterPro" id="IPR000150">
    <property type="entry name" value="Cof"/>
</dbReference>
<dbReference type="InterPro" id="IPR023214">
    <property type="entry name" value="HAD_sf"/>
</dbReference>
<dbReference type="InterPro" id="IPR036412">
    <property type="entry name" value="HAD-like_sf"/>
</dbReference>
<dbReference type="SUPFAM" id="SSF56784">
    <property type="entry name" value="HAD-like"/>
    <property type="match status" value="1"/>
</dbReference>
<gene>
    <name evidence="2" type="ORF">BA724_05265</name>
</gene>
<dbReference type="PANTHER" id="PTHR10000:SF55">
    <property type="entry name" value="5-AMINO-6-(5-PHOSPHO-D-RIBITYLAMINO)URACIL PHOSPHATASE YCSE"/>
    <property type="match status" value="1"/>
</dbReference>
<dbReference type="Gene3D" id="3.30.1240.10">
    <property type="match status" value="1"/>
</dbReference>
<dbReference type="SFLD" id="SFLDS00003">
    <property type="entry name" value="Haloacid_Dehalogenase"/>
    <property type="match status" value="1"/>
</dbReference>
<dbReference type="GO" id="GO:0000287">
    <property type="term" value="F:magnesium ion binding"/>
    <property type="evidence" value="ECO:0007669"/>
    <property type="project" value="TreeGrafter"/>
</dbReference>
<evidence type="ECO:0000313" key="3">
    <source>
        <dbReference type="Proteomes" id="UP000095658"/>
    </source>
</evidence>
<dbReference type="PANTHER" id="PTHR10000">
    <property type="entry name" value="PHOSPHOSERINE PHOSPHATASE"/>
    <property type="match status" value="1"/>
</dbReference>
<dbReference type="RefSeq" id="WP_069938314.1">
    <property type="nucleotide sequence ID" value="NZ_MAMP01000021.1"/>
</dbReference>
<dbReference type="PROSITE" id="PS01228">
    <property type="entry name" value="COF_1"/>
    <property type="match status" value="1"/>
</dbReference>
<dbReference type="NCBIfam" id="TIGR01484">
    <property type="entry name" value="HAD-SF-IIB"/>
    <property type="match status" value="1"/>
</dbReference>
<dbReference type="Gene3D" id="3.40.50.1000">
    <property type="entry name" value="HAD superfamily/HAD-like"/>
    <property type="match status" value="1"/>
</dbReference>
<dbReference type="CDD" id="cd07516">
    <property type="entry name" value="HAD_Pase"/>
    <property type="match status" value="1"/>
</dbReference>
<keyword evidence="1" id="KW-0175">Coiled coil</keyword>
<dbReference type="GO" id="GO:0005829">
    <property type="term" value="C:cytosol"/>
    <property type="evidence" value="ECO:0007669"/>
    <property type="project" value="TreeGrafter"/>
</dbReference>
<proteinExistence type="predicted"/>
<protein>
    <recommendedName>
        <fullName evidence="4">Hydrolase</fullName>
    </recommendedName>
</protein>
<feature type="coiled-coil region" evidence="1">
    <location>
        <begin position="171"/>
        <end position="198"/>
    </location>
</feature>
<evidence type="ECO:0000313" key="2">
    <source>
        <dbReference type="EMBL" id="OES44691.1"/>
    </source>
</evidence>
<organism evidence="2 3">
    <name type="scientific">Domibacillus iocasae</name>
    <dbReference type="NCBI Taxonomy" id="1714016"/>
    <lineage>
        <taxon>Bacteria</taxon>
        <taxon>Bacillati</taxon>
        <taxon>Bacillota</taxon>
        <taxon>Bacilli</taxon>
        <taxon>Bacillales</taxon>
        <taxon>Bacillaceae</taxon>
        <taxon>Domibacillus</taxon>
    </lineage>
</organism>
<dbReference type="NCBIfam" id="TIGR00099">
    <property type="entry name" value="Cof-subfamily"/>
    <property type="match status" value="1"/>
</dbReference>
<dbReference type="SFLD" id="SFLDG01144">
    <property type="entry name" value="C2.B.4:_PGP_Like"/>
    <property type="match status" value="1"/>
</dbReference>
<reference evidence="2 3" key="1">
    <citation type="submission" date="2016-06" db="EMBL/GenBank/DDBJ databases">
        <title>Domibacillus iocasae genome sequencing.</title>
        <authorList>
            <person name="Verma A."/>
            <person name="Pal Y."/>
            <person name="Ojha A.K."/>
            <person name="Krishnamurthi S."/>
        </authorList>
    </citation>
    <scope>NUCLEOTIDE SEQUENCE [LARGE SCALE GENOMIC DNA]</scope>
    <source>
        <strain evidence="2 3">DSM 29979</strain>
    </source>
</reference>
<dbReference type="InterPro" id="IPR006379">
    <property type="entry name" value="HAD-SF_hydro_IIB"/>
</dbReference>